<accession>A0A6I6AL66</accession>
<organism evidence="2 3">
    <name type="scientific">Gimesia benthica</name>
    <dbReference type="NCBI Taxonomy" id="2608982"/>
    <lineage>
        <taxon>Bacteria</taxon>
        <taxon>Pseudomonadati</taxon>
        <taxon>Planctomycetota</taxon>
        <taxon>Planctomycetia</taxon>
        <taxon>Planctomycetales</taxon>
        <taxon>Planctomycetaceae</taxon>
        <taxon>Gimesia</taxon>
    </lineage>
</organism>
<dbReference type="Proteomes" id="UP000427281">
    <property type="component" value="Chromosome"/>
</dbReference>
<dbReference type="EMBL" id="CP043930">
    <property type="protein sequence ID" value="QGQ25750.1"/>
    <property type="molecule type" value="Genomic_DNA"/>
</dbReference>
<reference evidence="2 3" key="1">
    <citation type="submission" date="2019-09" db="EMBL/GenBank/DDBJ databases">
        <title>Gimesia benthica sp. nov., a novel bacterium isolated from deep-sea water of the Northwest Indian Ocean.</title>
        <authorList>
            <person name="Dai X."/>
        </authorList>
    </citation>
    <scope>NUCLEOTIDE SEQUENCE [LARGE SCALE GENOMIC DNA]</scope>
    <source>
        <strain evidence="2 3">E7</strain>
    </source>
</reference>
<gene>
    <name evidence="2" type="ORF">F1728_25110</name>
</gene>
<evidence type="ECO:0000256" key="1">
    <source>
        <dbReference type="SAM" id="MobiDB-lite"/>
    </source>
</evidence>
<feature type="region of interest" description="Disordered" evidence="1">
    <location>
        <begin position="1"/>
        <end position="25"/>
    </location>
</feature>
<dbReference type="AlphaFoldDB" id="A0A6I6AL66"/>
<protein>
    <submittedName>
        <fullName evidence="2">Uncharacterized protein</fullName>
    </submittedName>
</protein>
<keyword evidence="3" id="KW-1185">Reference proteome</keyword>
<evidence type="ECO:0000313" key="3">
    <source>
        <dbReference type="Proteomes" id="UP000427281"/>
    </source>
</evidence>
<sequence>MRTRMSGGVGRVVSDGGPYPISAAPMRRTPTEQTLMSVHDSTMWFELYPLKMATVSLAMQLLKIRVQKVM</sequence>
<evidence type="ECO:0000313" key="2">
    <source>
        <dbReference type="EMBL" id="QGQ25750.1"/>
    </source>
</evidence>
<dbReference type="KEGG" id="gim:F1728_25110"/>
<proteinExistence type="predicted"/>
<name>A0A6I6AL66_9PLAN</name>